<keyword evidence="22" id="KW-1185">Reference proteome</keyword>
<dbReference type="HAMAP" id="MF_00399">
    <property type="entry name" value="DbsD"/>
    <property type="match status" value="1"/>
</dbReference>
<dbReference type="Pfam" id="PF02683">
    <property type="entry name" value="DsbD_TM"/>
    <property type="match status" value="1"/>
</dbReference>
<keyword evidence="11 18" id="KW-0560">Oxidoreductase</keyword>
<accession>A0ABS3BGL7</accession>
<dbReference type="PROSITE" id="PS00194">
    <property type="entry name" value="THIOREDOXIN_1"/>
    <property type="match status" value="1"/>
</dbReference>
<keyword evidence="5 18" id="KW-0997">Cell inner membrane</keyword>
<evidence type="ECO:0000256" key="6">
    <source>
        <dbReference type="ARBA" id="ARBA00022692"/>
    </source>
</evidence>
<feature type="transmembrane region" description="Helical" evidence="18">
    <location>
        <begin position="444"/>
        <end position="466"/>
    </location>
</feature>
<evidence type="ECO:0000256" key="14">
    <source>
        <dbReference type="ARBA" id="ARBA00023157"/>
    </source>
</evidence>
<dbReference type="Pfam" id="PF11412">
    <property type="entry name" value="DsbD_N"/>
    <property type="match status" value="1"/>
</dbReference>
<dbReference type="InterPro" id="IPR017937">
    <property type="entry name" value="Thioredoxin_CS"/>
</dbReference>
<dbReference type="Gene3D" id="2.60.40.1250">
    <property type="entry name" value="Thiol:disulfide interchange protein DsbD, N-terminal domain"/>
    <property type="match status" value="1"/>
</dbReference>
<feature type="transmembrane region" description="Helical" evidence="18">
    <location>
        <begin position="271"/>
        <end position="293"/>
    </location>
</feature>
<sequence length="612" mass="64277">MREARLWVRILSTLIVLATSWPVAGQSLFGTGTGNDFLPVEEAFQYSLTQNPDNTVTLYWDIAQDYYLYRKRLTIEGVDGELGGIAFPAGVMINDEFFGESEVYYTQAEIRIEPGEASALSLSWQGCADAGLCYPPQSAEVSFSGEPWAGGPEEAQASRTPTGDVASPGSAASSVSSQAEDQSLTSQLAAGGIAWNMLVFFGLGLLLVFTPCVLPMIPILSTVIIGNGAGRSRSFVLSTVYVMTMATTYALLGVLAAMAGANLQAVLQAPVFIILIAIIFVLLALSMFGLYELQLPSFIRNRLGQLSSQQKGGSLLSAGIMGVIAALLASPCMTAPLAGALIYIADTGDTVLGGLALLALGLGMGAPLIALATVGAGLLPRPGGWMNAVKALFGFVLLGTTVYFLERIIDDSVTLALWGALTLALGIVLRSAASSVVKSRSLNLISLSLGTILALWGGVMMVGAAAGGDKLTQPLNGLALGGAGGPIEQTHARFEDFKSVEDLNRAVAEAGGEGQWTLVDFYADWCVSCKVIEEEVFGDASVVAALSDMQLLRADVTDNDALDQALMRHLEVIGPPTILILGPDGQEYRAQRTTGEVSAEVFLERLGVARQS</sequence>
<keyword evidence="4 18" id="KW-1003">Cell membrane</keyword>
<feature type="transmembrane region" description="Helical" evidence="18">
    <location>
        <begin position="415"/>
        <end position="432"/>
    </location>
</feature>
<keyword evidence="13 18" id="KW-0472">Membrane</keyword>
<proteinExistence type="inferred from homology"/>
<dbReference type="NCBIfam" id="NF001419">
    <property type="entry name" value="PRK00293.1"/>
    <property type="match status" value="1"/>
</dbReference>
<evidence type="ECO:0000256" key="10">
    <source>
        <dbReference type="ARBA" id="ARBA00022989"/>
    </source>
</evidence>
<comment type="subcellular location">
    <subcellularLocation>
        <location evidence="1 18">Cell inner membrane</location>
        <topology evidence="1 18">Multi-pass membrane protein</topology>
    </subcellularLocation>
</comment>
<keyword evidence="15 18" id="KW-0676">Redox-active center</keyword>
<evidence type="ECO:0000313" key="22">
    <source>
        <dbReference type="Proteomes" id="UP000664344"/>
    </source>
</evidence>
<keyword evidence="9 18" id="KW-0249">Electron transport</keyword>
<organism evidence="21 22">
    <name type="scientific">Marinobacter daepoensis</name>
    <dbReference type="NCBI Taxonomy" id="262077"/>
    <lineage>
        <taxon>Bacteria</taxon>
        <taxon>Pseudomonadati</taxon>
        <taxon>Pseudomonadota</taxon>
        <taxon>Gammaproteobacteria</taxon>
        <taxon>Pseudomonadales</taxon>
        <taxon>Marinobacteraceae</taxon>
        <taxon>Marinobacter</taxon>
    </lineage>
</organism>
<dbReference type="InterPro" id="IPR013766">
    <property type="entry name" value="Thioredoxin_domain"/>
</dbReference>
<feature type="region of interest" description="Disordered" evidence="19">
    <location>
        <begin position="144"/>
        <end position="173"/>
    </location>
</feature>
<reference evidence="21 22" key="1">
    <citation type="submission" date="2021-02" db="EMBL/GenBank/DDBJ databases">
        <title>PHA producing bacteria isolated from coastal sediment in Guangdong, Shenzhen.</title>
        <authorList>
            <person name="Zheng W."/>
            <person name="Yu S."/>
            <person name="Huang Y."/>
        </authorList>
    </citation>
    <scope>NUCLEOTIDE SEQUENCE [LARGE SCALE GENOMIC DNA]</scope>
    <source>
        <strain evidence="21 22">TN21-5</strain>
    </source>
</reference>
<comment type="similarity">
    <text evidence="2 18">Belongs to the thioredoxin family. DsbD subfamily.</text>
</comment>
<keyword evidence="3 18" id="KW-0813">Transport</keyword>
<dbReference type="InterPro" id="IPR036249">
    <property type="entry name" value="Thioredoxin-like_sf"/>
</dbReference>
<dbReference type="Proteomes" id="UP000664344">
    <property type="component" value="Unassembled WGS sequence"/>
</dbReference>
<evidence type="ECO:0000256" key="1">
    <source>
        <dbReference type="ARBA" id="ARBA00004429"/>
    </source>
</evidence>
<evidence type="ECO:0000256" key="15">
    <source>
        <dbReference type="ARBA" id="ARBA00023284"/>
    </source>
</evidence>
<dbReference type="InterPro" id="IPR035671">
    <property type="entry name" value="DsbD_gamma"/>
</dbReference>
<keyword evidence="6 18" id="KW-0812">Transmembrane</keyword>
<evidence type="ECO:0000256" key="8">
    <source>
        <dbReference type="ARBA" id="ARBA00022748"/>
    </source>
</evidence>
<evidence type="ECO:0000256" key="4">
    <source>
        <dbReference type="ARBA" id="ARBA00022475"/>
    </source>
</evidence>
<feature type="transmembrane region" description="Helical" evidence="18">
    <location>
        <begin position="193"/>
        <end position="214"/>
    </location>
</feature>
<comment type="caution">
    <text evidence="21">The sequence shown here is derived from an EMBL/GenBank/DDBJ whole genome shotgun (WGS) entry which is preliminary data.</text>
</comment>
<evidence type="ECO:0000256" key="16">
    <source>
        <dbReference type="ARBA" id="ARBA00047388"/>
    </source>
</evidence>
<comment type="caution">
    <text evidence="18">Lacks conserved residue(s) required for the propagation of feature annotation.</text>
</comment>
<evidence type="ECO:0000256" key="18">
    <source>
        <dbReference type="HAMAP-Rule" id="MF_00399"/>
    </source>
</evidence>
<dbReference type="InterPro" id="IPR003834">
    <property type="entry name" value="Cyt_c_assmbl_TM_dom"/>
</dbReference>
<evidence type="ECO:0000256" key="19">
    <source>
        <dbReference type="SAM" id="MobiDB-lite"/>
    </source>
</evidence>
<feature type="transmembrane region" description="Helical" evidence="18">
    <location>
        <begin position="351"/>
        <end position="379"/>
    </location>
</feature>
<feature type="transmembrane region" description="Helical" evidence="18">
    <location>
        <begin position="314"/>
        <end position="345"/>
    </location>
</feature>
<evidence type="ECO:0000313" key="21">
    <source>
        <dbReference type="EMBL" id="MBN7770741.1"/>
    </source>
</evidence>
<comment type="catalytic activity">
    <reaction evidence="17 18">
        <text>[protein]-dithiol + NADP(+) = [protein]-disulfide + NADPH + H(+)</text>
        <dbReference type="Rhea" id="RHEA:18753"/>
        <dbReference type="Rhea" id="RHEA-COMP:10593"/>
        <dbReference type="Rhea" id="RHEA-COMP:10594"/>
        <dbReference type="ChEBI" id="CHEBI:15378"/>
        <dbReference type="ChEBI" id="CHEBI:29950"/>
        <dbReference type="ChEBI" id="CHEBI:50058"/>
        <dbReference type="ChEBI" id="CHEBI:57783"/>
        <dbReference type="ChEBI" id="CHEBI:58349"/>
        <dbReference type="EC" id="1.8.1.8"/>
    </reaction>
</comment>
<dbReference type="Gene3D" id="3.40.30.10">
    <property type="entry name" value="Glutaredoxin"/>
    <property type="match status" value="1"/>
</dbReference>
<evidence type="ECO:0000256" key="12">
    <source>
        <dbReference type="ARBA" id="ARBA00023027"/>
    </source>
</evidence>
<dbReference type="Pfam" id="PF13899">
    <property type="entry name" value="Thioredoxin_7"/>
    <property type="match status" value="1"/>
</dbReference>
<keyword evidence="7" id="KW-0732">Signal</keyword>
<dbReference type="InterPro" id="IPR028250">
    <property type="entry name" value="DsbDN"/>
</dbReference>
<evidence type="ECO:0000256" key="3">
    <source>
        <dbReference type="ARBA" id="ARBA00022448"/>
    </source>
</evidence>
<keyword evidence="14 18" id="KW-1015">Disulfide bond</keyword>
<evidence type="ECO:0000256" key="17">
    <source>
        <dbReference type="ARBA" id="ARBA00047804"/>
    </source>
</evidence>
<dbReference type="PROSITE" id="PS51352">
    <property type="entry name" value="THIOREDOXIN_2"/>
    <property type="match status" value="1"/>
</dbReference>
<feature type="transmembrane region" description="Helical" evidence="18">
    <location>
        <begin position="235"/>
        <end position="259"/>
    </location>
</feature>
<evidence type="ECO:0000256" key="9">
    <source>
        <dbReference type="ARBA" id="ARBA00022982"/>
    </source>
</evidence>
<feature type="compositionally biased region" description="Low complexity" evidence="19">
    <location>
        <begin position="163"/>
        <end position="173"/>
    </location>
</feature>
<evidence type="ECO:0000259" key="20">
    <source>
        <dbReference type="PROSITE" id="PS51352"/>
    </source>
</evidence>
<keyword evidence="10 18" id="KW-1133">Transmembrane helix</keyword>
<dbReference type="SUPFAM" id="SSF52833">
    <property type="entry name" value="Thioredoxin-like"/>
    <property type="match status" value="1"/>
</dbReference>
<evidence type="ECO:0000256" key="5">
    <source>
        <dbReference type="ARBA" id="ARBA00022519"/>
    </source>
</evidence>
<evidence type="ECO:0000256" key="2">
    <source>
        <dbReference type="ARBA" id="ARBA00007241"/>
    </source>
</evidence>
<protein>
    <recommendedName>
        <fullName evidence="18">Thiol:disulfide interchange protein DsbD</fullName>
        <ecNumber evidence="18">1.8.1.8</ecNumber>
    </recommendedName>
    <alternativeName>
        <fullName evidence="18">Protein-disulfide reductase</fullName>
        <shortName evidence="18">Disulfide reductase</shortName>
    </alternativeName>
</protein>
<comment type="function">
    <text evidence="18">Required to facilitate the formation of correct disulfide bonds in some periplasmic proteins and for the assembly of the periplasmic c-type cytochromes. Acts by transferring electrons from cytoplasmic thioredoxin to the periplasm. This transfer involves a cascade of disulfide bond formation and reduction steps.</text>
</comment>
<dbReference type="EMBL" id="JAFKDB010000019">
    <property type="protein sequence ID" value="MBN7770741.1"/>
    <property type="molecule type" value="Genomic_DNA"/>
</dbReference>
<dbReference type="InterPro" id="IPR022910">
    <property type="entry name" value="Thiol_diS_interchange_DbsD"/>
</dbReference>
<keyword evidence="8 18" id="KW-0201">Cytochrome c-type biogenesis</keyword>
<dbReference type="EC" id="1.8.1.8" evidence="18"/>
<feature type="disulfide bond" description="Redox-active" evidence="18">
    <location>
        <begin position="127"/>
        <end position="133"/>
    </location>
</feature>
<name>A0ABS3BGL7_9GAMM</name>
<gene>
    <name evidence="18 21" type="primary">dsbD</name>
    <name evidence="21" type="ORF">JYP53_12615</name>
</gene>
<dbReference type="InterPro" id="IPR036929">
    <property type="entry name" value="DsbDN_sf"/>
</dbReference>
<evidence type="ECO:0000256" key="13">
    <source>
        <dbReference type="ARBA" id="ARBA00023136"/>
    </source>
</evidence>
<dbReference type="RefSeq" id="WP_206557790.1">
    <property type="nucleotide sequence ID" value="NZ_JAFKDB010000019.1"/>
</dbReference>
<feature type="transmembrane region" description="Helical" evidence="18">
    <location>
        <begin position="391"/>
        <end position="409"/>
    </location>
</feature>
<evidence type="ECO:0000256" key="11">
    <source>
        <dbReference type="ARBA" id="ARBA00023002"/>
    </source>
</evidence>
<evidence type="ECO:0000256" key="7">
    <source>
        <dbReference type="ARBA" id="ARBA00022729"/>
    </source>
</evidence>
<feature type="disulfide bond" description="Redox-active" evidence="18">
    <location>
        <begin position="526"/>
        <end position="529"/>
    </location>
</feature>
<feature type="domain" description="Thioredoxin" evidence="20">
    <location>
        <begin position="460"/>
        <end position="611"/>
    </location>
</feature>
<dbReference type="PANTHER" id="PTHR32234:SF0">
    <property type="entry name" value="THIOL:DISULFIDE INTERCHANGE PROTEIN DSBD"/>
    <property type="match status" value="1"/>
</dbReference>
<dbReference type="PANTHER" id="PTHR32234">
    <property type="entry name" value="THIOL:DISULFIDE INTERCHANGE PROTEIN DSBD"/>
    <property type="match status" value="1"/>
</dbReference>
<dbReference type="SUPFAM" id="SSF74863">
    <property type="entry name" value="Thiol:disulfide interchange protein DsbD, N-terminal domain (DsbD-alpha)"/>
    <property type="match status" value="1"/>
</dbReference>
<dbReference type="CDD" id="cd02953">
    <property type="entry name" value="DsbDgamma"/>
    <property type="match status" value="1"/>
</dbReference>
<dbReference type="GO" id="GO:0047134">
    <property type="term" value="F:protein-disulfide reductase [NAD(P)H] activity"/>
    <property type="evidence" value="ECO:0007669"/>
    <property type="project" value="UniProtKB-EC"/>
</dbReference>
<comment type="catalytic activity">
    <reaction evidence="16 18">
        <text>[protein]-dithiol + NAD(+) = [protein]-disulfide + NADH + H(+)</text>
        <dbReference type="Rhea" id="RHEA:18749"/>
        <dbReference type="Rhea" id="RHEA-COMP:10593"/>
        <dbReference type="Rhea" id="RHEA-COMP:10594"/>
        <dbReference type="ChEBI" id="CHEBI:15378"/>
        <dbReference type="ChEBI" id="CHEBI:29950"/>
        <dbReference type="ChEBI" id="CHEBI:50058"/>
        <dbReference type="ChEBI" id="CHEBI:57540"/>
        <dbReference type="ChEBI" id="CHEBI:57945"/>
        <dbReference type="EC" id="1.8.1.8"/>
    </reaction>
</comment>
<keyword evidence="12 18" id="KW-0520">NAD</keyword>